<dbReference type="CDD" id="cd14798">
    <property type="entry name" value="RX-CC_like"/>
    <property type="match status" value="1"/>
</dbReference>
<dbReference type="Gramene" id="OMERI01G10700.1">
    <property type="protein sequence ID" value="OMERI01G10700.1"/>
    <property type="gene ID" value="OMERI01G10700"/>
</dbReference>
<feature type="region of interest" description="Disordered" evidence="6">
    <location>
        <begin position="161"/>
        <end position="192"/>
    </location>
</feature>
<keyword evidence="3" id="KW-0677">Repeat</keyword>
<reference evidence="8" key="2">
    <citation type="submission" date="2018-05" db="EMBL/GenBank/DDBJ databases">
        <title>OmerRS3 (Oryza meridionalis Reference Sequence Version 3).</title>
        <authorList>
            <person name="Zhang J."/>
            <person name="Kudrna D."/>
            <person name="Lee S."/>
            <person name="Talag J."/>
            <person name="Welchert J."/>
            <person name="Wing R.A."/>
        </authorList>
    </citation>
    <scope>NUCLEOTIDE SEQUENCE [LARGE SCALE GENOMIC DNA]</scope>
    <source>
        <strain evidence="8">cv. OR44</strain>
    </source>
</reference>
<reference evidence="8" key="1">
    <citation type="submission" date="2015-04" db="UniProtKB">
        <authorList>
            <consortium name="EnsemblPlants"/>
        </authorList>
    </citation>
    <scope>IDENTIFICATION</scope>
</reference>
<dbReference type="AlphaFoldDB" id="A0A0E0C0I7"/>
<dbReference type="GO" id="GO:0006952">
    <property type="term" value="P:defense response"/>
    <property type="evidence" value="ECO:0007669"/>
    <property type="project" value="UniProtKB-KW"/>
</dbReference>
<feature type="region of interest" description="Disordered" evidence="6">
    <location>
        <begin position="210"/>
        <end position="230"/>
    </location>
</feature>
<dbReference type="Gene3D" id="1.20.5.4130">
    <property type="match status" value="1"/>
</dbReference>
<evidence type="ECO:0000256" key="2">
    <source>
        <dbReference type="ARBA" id="ARBA00022614"/>
    </source>
</evidence>
<dbReference type="Pfam" id="PF18052">
    <property type="entry name" value="Rx_N"/>
    <property type="match status" value="1"/>
</dbReference>
<evidence type="ECO:0000313" key="9">
    <source>
        <dbReference type="Proteomes" id="UP000008021"/>
    </source>
</evidence>
<evidence type="ECO:0000256" key="6">
    <source>
        <dbReference type="SAM" id="MobiDB-lite"/>
    </source>
</evidence>
<dbReference type="GO" id="GO:0000166">
    <property type="term" value="F:nucleotide binding"/>
    <property type="evidence" value="ECO:0007669"/>
    <property type="project" value="UniProtKB-KW"/>
</dbReference>
<comment type="similarity">
    <text evidence="1">Belongs to the disease resistance NB-LRR family.</text>
</comment>
<dbReference type="Proteomes" id="UP000008021">
    <property type="component" value="Chromosome 1"/>
</dbReference>
<feature type="domain" description="Disease resistance N-terminal" evidence="7">
    <location>
        <begin position="12"/>
        <end position="111"/>
    </location>
</feature>
<proteinExistence type="inferred from homology"/>
<keyword evidence="9" id="KW-1185">Reference proteome</keyword>
<dbReference type="InterPro" id="IPR038005">
    <property type="entry name" value="RX-like_CC"/>
</dbReference>
<evidence type="ECO:0000313" key="8">
    <source>
        <dbReference type="EnsemblPlants" id="OMERI01G10700.1"/>
    </source>
</evidence>
<keyword evidence="4" id="KW-0547">Nucleotide-binding</keyword>
<dbReference type="EnsemblPlants" id="OMERI01G10700.1">
    <property type="protein sequence ID" value="OMERI01G10700.1"/>
    <property type="gene ID" value="OMERI01G10700"/>
</dbReference>
<accession>A0A0E0C0I7</accession>
<evidence type="ECO:0000256" key="1">
    <source>
        <dbReference type="ARBA" id="ARBA00008894"/>
    </source>
</evidence>
<evidence type="ECO:0000256" key="4">
    <source>
        <dbReference type="ARBA" id="ARBA00022741"/>
    </source>
</evidence>
<dbReference type="PANTHER" id="PTHR19338:SF55">
    <property type="entry name" value="OS03G0422900 PROTEIN"/>
    <property type="match status" value="1"/>
</dbReference>
<dbReference type="InterPro" id="IPR041118">
    <property type="entry name" value="Rx_N"/>
</dbReference>
<sequence length="448" mass="50391">MEAAVVSSTEGVVRILLAKLGDFLSDKYVLLTAVPHEIQELKDNLESMNACLRDLAAAGDDDQITRPSRSSPSPRRRASCAFTRTWMKQVREVAYDAEDCIDGFWHHRGCHYRGDVAGWQRRTVIQPLETLRLRAMHKLALDVQSLKNRALKRAEAALKAGATGDGDDGVDGSELRRPRPPAAGAQHGRVPRSRLVGVRSKTKAILKLLEDGGDHGGDDNPAAARRKVVDRSPSSVSAAWARRRWRRRCTTARSTVQEIQHRAFVTVSRNCDLRALLESLLKQLVETPLMRDPRKCCDHDPLRGIETWDVPQLITQCSFQLNGKRQMEYSPRPKMFEVDVWGVVTSKSSPIIHEELIMEQLGRLPSLLSLKLYHQSYMGRELRIRENLFRRLKHLIVDNLPNHDELSFQGGAPELGRLTLPFLKELGSRCPSSRSLQMASLALINSQG</sequence>
<keyword evidence="5" id="KW-0611">Plant defense</keyword>
<evidence type="ECO:0000256" key="3">
    <source>
        <dbReference type="ARBA" id="ARBA00022737"/>
    </source>
</evidence>
<keyword evidence="2" id="KW-0433">Leucine-rich repeat</keyword>
<dbReference type="PANTHER" id="PTHR19338">
    <property type="entry name" value="TRANSLOCASE OF INNER MITOCHONDRIAL MEMBRANE 13 HOMOLOG"/>
    <property type="match status" value="1"/>
</dbReference>
<evidence type="ECO:0000256" key="5">
    <source>
        <dbReference type="ARBA" id="ARBA00022821"/>
    </source>
</evidence>
<dbReference type="STRING" id="40149.A0A0E0C0I7"/>
<organism evidence="8">
    <name type="scientific">Oryza meridionalis</name>
    <dbReference type="NCBI Taxonomy" id="40149"/>
    <lineage>
        <taxon>Eukaryota</taxon>
        <taxon>Viridiplantae</taxon>
        <taxon>Streptophyta</taxon>
        <taxon>Embryophyta</taxon>
        <taxon>Tracheophyta</taxon>
        <taxon>Spermatophyta</taxon>
        <taxon>Magnoliopsida</taxon>
        <taxon>Liliopsida</taxon>
        <taxon>Poales</taxon>
        <taxon>Poaceae</taxon>
        <taxon>BOP clade</taxon>
        <taxon>Oryzoideae</taxon>
        <taxon>Oryzeae</taxon>
        <taxon>Oryzinae</taxon>
        <taxon>Oryza</taxon>
    </lineage>
</organism>
<evidence type="ECO:0000259" key="7">
    <source>
        <dbReference type="Pfam" id="PF18052"/>
    </source>
</evidence>
<protein>
    <recommendedName>
        <fullName evidence="7">Disease resistance N-terminal domain-containing protein</fullName>
    </recommendedName>
</protein>
<dbReference type="HOGENOM" id="CLU_704731_0_0_1"/>
<name>A0A0E0C0I7_9ORYZ</name>